<keyword evidence="1" id="KW-0812">Transmembrane</keyword>
<evidence type="ECO:0000313" key="2">
    <source>
        <dbReference type="EMBL" id="BDT99002.1"/>
    </source>
</evidence>
<keyword evidence="1" id="KW-1133">Transmembrane helix</keyword>
<name>A0ABM8CVJ8_9NOCA</name>
<evidence type="ECO:0000313" key="3">
    <source>
        <dbReference type="Proteomes" id="UP001317870"/>
    </source>
</evidence>
<keyword evidence="1" id="KW-0472">Membrane</keyword>
<keyword evidence="3" id="KW-1185">Reference proteome</keyword>
<organism evidence="2 3">
    <name type="scientific">Nocardia sputorum</name>
    <dbReference type="NCBI Taxonomy" id="2984338"/>
    <lineage>
        <taxon>Bacteria</taxon>
        <taxon>Bacillati</taxon>
        <taxon>Actinomycetota</taxon>
        <taxon>Actinomycetes</taxon>
        <taxon>Mycobacteriales</taxon>
        <taxon>Nocardiaceae</taxon>
        <taxon>Nocardia</taxon>
    </lineage>
</organism>
<dbReference type="RefSeq" id="WP_281879091.1">
    <property type="nucleotide sequence ID" value="NZ_AP026978.1"/>
</dbReference>
<gene>
    <name evidence="2" type="ORF">IFM12276_20310</name>
</gene>
<accession>A0ABM8CVJ8</accession>
<dbReference type="EMBL" id="AP026978">
    <property type="protein sequence ID" value="BDT99002.1"/>
    <property type="molecule type" value="Genomic_DNA"/>
</dbReference>
<dbReference type="Proteomes" id="UP001317870">
    <property type="component" value="Chromosome"/>
</dbReference>
<feature type="transmembrane region" description="Helical" evidence="1">
    <location>
        <begin position="76"/>
        <end position="95"/>
    </location>
</feature>
<proteinExistence type="predicted"/>
<protein>
    <submittedName>
        <fullName evidence="2">Uncharacterized protein</fullName>
    </submittedName>
</protein>
<evidence type="ECO:0000256" key="1">
    <source>
        <dbReference type="SAM" id="Phobius"/>
    </source>
</evidence>
<reference evidence="2 3" key="1">
    <citation type="submission" date="2022-11" db="EMBL/GenBank/DDBJ databases">
        <title>Genome Sequencing of Nocardia sp. ON39_IFM12276 and assembly.</title>
        <authorList>
            <person name="Shimojima M."/>
            <person name="Toyokawa M."/>
            <person name="Uesaka K."/>
        </authorList>
    </citation>
    <scope>NUCLEOTIDE SEQUENCE [LARGE SCALE GENOMIC DNA]</scope>
    <source>
        <strain evidence="2 3">IFM 12276</strain>
    </source>
</reference>
<sequence length="123" mass="12590">MNVYLTCPHCHQLDWVQSVPALHADGVSTSFGTGVYSGVGVASTGLVPVFGTATVDRTHTTALAQSLAREPARTPAGWLTFFALVLLVPALSGIAPAVAGIAHPVPGVSHWVAALAMVMFLGG</sequence>